<dbReference type="GeneID" id="111939851"/>
<dbReference type="OrthoDB" id="8958154at2759"/>
<organism evidence="4 5">
    <name type="scientific">Cyanistes caeruleus</name>
    <name type="common">Eurasian blue tit</name>
    <name type="synonym">Parus caeruleus</name>
    <dbReference type="NCBI Taxonomy" id="156563"/>
    <lineage>
        <taxon>Eukaryota</taxon>
        <taxon>Metazoa</taxon>
        <taxon>Chordata</taxon>
        <taxon>Craniata</taxon>
        <taxon>Vertebrata</taxon>
        <taxon>Euteleostomi</taxon>
        <taxon>Archelosauria</taxon>
        <taxon>Archosauria</taxon>
        <taxon>Dinosauria</taxon>
        <taxon>Saurischia</taxon>
        <taxon>Theropoda</taxon>
        <taxon>Coelurosauria</taxon>
        <taxon>Aves</taxon>
        <taxon>Neognathae</taxon>
        <taxon>Neoaves</taxon>
        <taxon>Telluraves</taxon>
        <taxon>Australaves</taxon>
        <taxon>Passeriformes</taxon>
        <taxon>Paridae</taxon>
        <taxon>Cyanistes</taxon>
    </lineage>
</organism>
<dbReference type="Pfam" id="PF15316">
    <property type="entry name" value="MDFI"/>
    <property type="match status" value="1"/>
</dbReference>
<dbReference type="CTD" id="4188"/>
<name>A0A8C0V9C6_CYACU</name>
<reference evidence="4" key="1">
    <citation type="submission" date="2025-08" db="UniProtKB">
        <authorList>
            <consortium name="Ensembl"/>
        </authorList>
    </citation>
    <scope>IDENTIFICATION</scope>
</reference>
<dbReference type="PANTHER" id="PTHR15304">
    <property type="entry name" value="MYOD FAMILY INHIBITOR"/>
    <property type="match status" value="1"/>
</dbReference>
<evidence type="ECO:0000256" key="3">
    <source>
        <dbReference type="SAM" id="Phobius"/>
    </source>
</evidence>
<sequence length="403" mass="43642">MGEEKQSLAKDLILFVAFLRRMMGAGTLFLVLVPSPLPEHHGHRARAEPPLWLWQRPGRTWGCRGRGWRDRHSTELFSSSCREVQPEVGETSRKWSVPAGLRRGAGWLCSGASALALQRAVGTSRSSVRQSWWLHPSCLCREISSFRSSDEFQHILHNKSPFHAFLSLEPLPPSLQPPFPHLLFHLHPLNPSASPPGHPVSSWGPNSRFSPGSGHAFLPVERARGGNTLLSPPGQPQVRPPPQPLGPCTLLLPNGAGRGPDPASANGETGNGTCRAVPSTQKPHRKLQSHHSINSQSSKKSKGSSKSPSSHIPIEAQEDCCVHCILSCLFCEFLTLCNIVLDCATCGSCTSEDSCICCCCCNSGECADCDLPCDMDCGIIDACCESADCLEICMECCGLCFSS</sequence>
<dbReference type="AlphaFoldDB" id="A0A8C0V9C6"/>
<dbReference type="GO" id="GO:0010468">
    <property type="term" value="P:regulation of gene expression"/>
    <property type="evidence" value="ECO:0007669"/>
    <property type="project" value="UniProtKB-ARBA"/>
</dbReference>
<feature type="region of interest" description="Disordered" evidence="2">
    <location>
        <begin position="193"/>
        <end position="310"/>
    </location>
</feature>
<keyword evidence="3" id="KW-0472">Membrane</keyword>
<keyword evidence="5" id="KW-1185">Reference proteome</keyword>
<dbReference type="Ensembl" id="ENSCCET00000028762.1">
    <property type="protein sequence ID" value="ENSCCEP00000018852.1"/>
    <property type="gene ID" value="ENSCCEG00000017216.1"/>
</dbReference>
<reference evidence="4" key="2">
    <citation type="submission" date="2025-09" db="UniProtKB">
        <authorList>
            <consortium name="Ensembl"/>
        </authorList>
    </citation>
    <scope>IDENTIFICATION</scope>
</reference>
<dbReference type="KEGG" id="ccae:111939851"/>
<dbReference type="InterPro" id="IPR026134">
    <property type="entry name" value="MDFI/MDFIC"/>
</dbReference>
<comment type="similarity">
    <text evidence="1">Belongs to the MDFI family.</text>
</comment>
<keyword evidence="3" id="KW-1133">Transmembrane helix</keyword>
<dbReference type="PANTHER" id="PTHR15304:SF1">
    <property type="entry name" value="MYOD FAMILY INHIBITOR"/>
    <property type="match status" value="1"/>
</dbReference>
<evidence type="ECO:0000256" key="2">
    <source>
        <dbReference type="SAM" id="MobiDB-lite"/>
    </source>
</evidence>
<accession>A0A8C0V9C6</accession>
<dbReference type="Proteomes" id="UP000694410">
    <property type="component" value="Unplaced"/>
</dbReference>
<protein>
    <submittedName>
        <fullName evidence="4">MyoD family inhibitor</fullName>
    </submittedName>
</protein>
<evidence type="ECO:0000256" key="1">
    <source>
        <dbReference type="ARBA" id="ARBA00025778"/>
    </source>
</evidence>
<evidence type="ECO:0000313" key="5">
    <source>
        <dbReference type="Proteomes" id="UP000694410"/>
    </source>
</evidence>
<evidence type="ECO:0000313" key="4">
    <source>
        <dbReference type="Ensembl" id="ENSCCEP00000018852.1"/>
    </source>
</evidence>
<feature type="compositionally biased region" description="Pro residues" evidence="2">
    <location>
        <begin position="233"/>
        <end position="245"/>
    </location>
</feature>
<keyword evidence="3" id="KW-0812">Transmembrane</keyword>
<feature type="compositionally biased region" description="Low complexity" evidence="2">
    <location>
        <begin position="290"/>
        <end position="310"/>
    </location>
</feature>
<dbReference type="RefSeq" id="XP_023798044.1">
    <property type="nucleotide sequence ID" value="XM_023942276.1"/>
</dbReference>
<feature type="transmembrane region" description="Helical" evidence="3">
    <location>
        <begin position="12"/>
        <end position="33"/>
    </location>
</feature>
<proteinExistence type="inferred from homology"/>
<gene>
    <name evidence="4" type="primary">MDFI</name>
</gene>